<gene>
    <name evidence="1" type="ORF">ACOLOM_LOCUS5664</name>
</gene>
<dbReference type="Proteomes" id="UP000789525">
    <property type="component" value="Unassembled WGS sequence"/>
</dbReference>
<feature type="non-terminal residue" evidence="1">
    <location>
        <position position="186"/>
    </location>
</feature>
<proteinExistence type="predicted"/>
<dbReference type="EMBL" id="CAJVPT010010693">
    <property type="protein sequence ID" value="CAG8572755.1"/>
    <property type="molecule type" value="Genomic_DNA"/>
</dbReference>
<reference evidence="1" key="1">
    <citation type="submission" date="2021-06" db="EMBL/GenBank/DDBJ databases">
        <authorList>
            <person name="Kallberg Y."/>
            <person name="Tangrot J."/>
            <person name="Rosling A."/>
        </authorList>
    </citation>
    <scope>NUCLEOTIDE SEQUENCE</scope>
    <source>
        <strain evidence="1">CL356</strain>
    </source>
</reference>
<name>A0ACA9M8C3_9GLOM</name>
<accession>A0ACA9M8C3</accession>
<keyword evidence="2" id="KW-1185">Reference proteome</keyword>
<organism evidence="1 2">
    <name type="scientific">Acaulospora colombiana</name>
    <dbReference type="NCBI Taxonomy" id="27376"/>
    <lineage>
        <taxon>Eukaryota</taxon>
        <taxon>Fungi</taxon>
        <taxon>Fungi incertae sedis</taxon>
        <taxon>Mucoromycota</taxon>
        <taxon>Glomeromycotina</taxon>
        <taxon>Glomeromycetes</taxon>
        <taxon>Diversisporales</taxon>
        <taxon>Acaulosporaceae</taxon>
        <taxon>Acaulospora</taxon>
    </lineage>
</organism>
<evidence type="ECO:0000313" key="1">
    <source>
        <dbReference type="EMBL" id="CAG8572755.1"/>
    </source>
</evidence>
<sequence>MKAILSNLQLQQYLPTFQRHNIDLKVFLTMNEQTLQSVGVLNETHRRILVICIRKLSQLLATVNLIEELDERLLSPIAEEAPEIFSGDVDYRSPDLTSGDKSDECVPIKPDSPPAYTFESQEIDISPPIGLLTSKNVKSSNPSFGKRSSLLVQGSNANGEDTDGEDFGRRHSMPVLPSYIDAVKGR</sequence>
<protein>
    <submittedName>
        <fullName evidence="1">1470_t:CDS:1</fullName>
    </submittedName>
</protein>
<comment type="caution">
    <text evidence="1">The sequence shown here is derived from an EMBL/GenBank/DDBJ whole genome shotgun (WGS) entry which is preliminary data.</text>
</comment>
<evidence type="ECO:0000313" key="2">
    <source>
        <dbReference type="Proteomes" id="UP000789525"/>
    </source>
</evidence>